<dbReference type="Proteomes" id="UP000076874">
    <property type="component" value="Unassembled WGS sequence"/>
</dbReference>
<dbReference type="STRING" id="1081102.A0A168ADJ9"/>
<dbReference type="PANTHER" id="PTHR28595">
    <property type="entry name" value="39S RIBOSOMAL PROTEIN L54, MITOCHONDRIAL"/>
    <property type="match status" value="1"/>
</dbReference>
<organism evidence="9 10">
    <name type="scientific">Niveomyces insectorum RCEF 264</name>
    <dbReference type="NCBI Taxonomy" id="1081102"/>
    <lineage>
        <taxon>Eukaryota</taxon>
        <taxon>Fungi</taxon>
        <taxon>Dikarya</taxon>
        <taxon>Ascomycota</taxon>
        <taxon>Pezizomycotina</taxon>
        <taxon>Sordariomycetes</taxon>
        <taxon>Hypocreomycetidae</taxon>
        <taxon>Hypocreales</taxon>
        <taxon>Cordycipitaceae</taxon>
        <taxon>Niveomyces</taxon>
    </lineage>
</organism>
<dbReference type="GO" id="GO:0003735">
    <property type="term" value="F:structural constituent of ribosome"/>
    <property type="evidence" value="ECO:0007669"/>
    <property type="project" value="TreeGrafter"/>
</dbReference>
<keyword evidence="3 9" id="KW-0689">Ribosomal protein</keyword>
<dbReference type="OrthoDB" id="10252718at2759"/>
<comment type="caution">
    <text evidence="9">The sequence shown here is derived from an EMBL/GenBank/DDBJ whole genome shotgun (WGS) entry which is preliminary data.</text>
</comment>
<evidence type="ECO:0000256" key="7">
    <source>
        <dbReference type="ARBA" id="ARBA00035179"/>
    </source>
</evidence>
<evidence type="ECO:0000256" key="5">
    <source>
        <dbReference type="ARBA" id="ARBA00023274"/>
    </source>
</evidence>
<feature type="compositionally biased region" description="Low complexity" evidence="8">
    <location>
        <begin position="40"/>
        <end position="50"/>
    </location>
</feature>
<evidence type="ECO:0000313" key="10">
    <source>
        <dbReference type="Proteomes" id="UP000076874"/>
    </source>
</evidence>
<evidence type="ECO:0000256" key="3">
    <source>
        <dbReference type="ARBA" id="ARBA00022980"/>
    </source>
</evidence>
<evidence type="ECO:0000256" key="8">
    <source>
        <dbReference type="SAM" id="MobiDB-lite"/>
    </source>
</evidence>
<dbReference type="AlphaFoldDB" id="A0A168ADJ9"/>
<evidence type="ECO:0000313" key="9">
    <source>
        <dbReference type="EMBL" id="OAA68601.1"/>
    </source>
</evidence>
<sequence>MHTCRALFRSAWTRSIPSAPARQCLRRSAYFSTTSPVRKAASTAPAASSPTPSPPPDQLAAETAGDDGTPHAEGTAEAELSSCPAGTVLTGLNYLKGQTDPVALRDDEYPPWLWNCLEVMKKATTDEEADAGDEFSKSKKQRRMAAKRQRDFEAKILASGDLTALAPKIPLQHQSINLPVVDAAGGGSALDLDNALLAAAKRKELRVAQRKERRAKIKESNYLRSM</sequence>
<accession>A0A168ADJ9</accession>
<comment type="subcellular location">
    <subcellularLocation>
        <location evidence="1">Mitochondrion</location>
    </subcellularLocation>
</comment>
<feature type="region of interest" description="Disordered" evidence="8">
    <location>
        <begin position="36"/>
        <end position="82"/>
    </location>
</feature>
<dbReference type="EMBL" id="AZHD01000001">
    <property type="protein sequence ID" value="OAA68601.1"/>
    <property type="molecule type" value="Genomic_DNA"/>
</dbReference>
<gene>
    <name evidence="9" type="ORF">SPI_00796</name>
</gene>
<keyword evidence="5" id="KW-0687">Ribonucleoprotein</keyword>
<dbReference type="InterPro" id="IPR013870">
    <property type="entry name" value="Ribosomal_mL54"/>
</dbReference>
<dbReference type="PANTHER" id="PTHR28595:SF1">
    <property type="entry name" value="LARGE RIBOSOMAL SUBUNIT PROTEIN ML54"/>
    <property type="match status" value="1"/>
</dbReference>
<dbReference type="Pfam" id="PF08561">
    <property type="entry name" value="Ribosomal_L37"/>
    <property type="match status" value="1"/>
</dbReference>
<evidence type="ECO:0000256" key="6">
    <source>
        <dbReference type="ARBA" id="ARBA00033752"/>
    </source>
</evidence>
<name>A0A168ADJ9_9HYPO</name>
<reference evidence="9 10" key="1">
    <citation type="journal article" date="2016" name="Genome Biol. Evol.">
        <title>Divergent and convergent evolution of fungal pathogenicity.</title>
        <authorList>
            <person name="Shang Y."/>
            <person name="Xiao G."/>
            <person name="Zheng P."/>
            <person name="Cen K."/>
            <person name="Zhan S."/>
            <person name="Wang C."/>
        </authorList>
    </citation>
    <scope>NUCLEOTIDE SEQUENCE [LARGE SCALE GENOMIC DNA]</scope>
    <source>
        <strain evidence="9 10">RCEF 264</strain>
    </source>
</reference>
<dbReference type="GO" id="GO:0005762">
    <property type="term" value="C:mitochondrial large ribosomal subunit"/>
    <property type="evidence" value="ECO:0007669"/>
    <property type="project" value="TreeGrafter"/>
</dbReference>
<keyword evidence="2" id="KW-0809">Transit peptide</keyword>
<evidence type="ECO:0000256" key="2">
    <source>
        <dbReference type="ARBA" id="ARBA00022946"/>
    </source>
</evidence>
<proteinExistence type="inferred from homology"/>
<keyword evidence="4" id="KW-0496">Mitochondrion</keyword>
<evidence type="ECO:0000256" key="1">
    <source>
        <dbReference type="ARBA" id="ARBA00004173"/>
    </source>
</evidence>
<evidence type="ECO:0000256" key="4">
    <source>
        <dbReference type="ARBA" id="ARBA00023128"/>
    </source>
</evidence>
<comment type="similarity">
    <text evidence="6">Belongs to the mitochondrion-specific ribosomal protein mL54 family.</text>
</comment>
<keyword evidence="10" id="KW-1185">Reference proteome</keyword>
<protein>
    <recommendedName>
        <fullName evidence="7">Large ribosomal subunit protein mL54</fullName>
    </recommendedName>
</protein>